<feature type="domain" description="Ancillary SecYEG translocon subunit/Cell division coordinator CpoB TPR" evidence="3">
    <location>
        <begin position="151"/>
        <end position="255"/>
    </location>
</feature>
<organism evidence="5 6">
    <name type="scientific">Rheinheimera aquimaris</name>
    <dbReference type="NCBI Taxonomy" id="412437"/>
    <lineage>
        <taxon>Bacteria</taxon>
        <taxon>Pseudomonadati</taxon>
        <taxon>Pseudomonadota</taxon>
        <taxon>Gammaproteobacteria</taxon>
        <taxon>Chromatiales</taxon>
        <taxon>Chromatiaceae</taxon>
        <taxon>Rheinheimera</taxon>
    </lineage>
</organism>
<dbReference type="Gene3D" id="1.20.5.110">
    <property type="match status" value="1"/>
</dbReference>
<evidence type="ECO:0000256" key="2">
    <source>
        <dbReference type="PROSITE-ProRule" id="PRU00339"/>
    </source>
</evidence>
<feature type="chain" id="PRO_5044930397" description="Cell division coordinator CpoB" evidence="1">
    <location>
        <begin position="21"/>
        <end position="265"/>
    </location>
</feature>
<keyword evidence="2" id="KW-0802">TPR repeat</keyword>
<dbReference type="SMART" id="SM00028">
    <property type="entry name" value="TPR"/>
    <property type="match status" value="2"/>
</dbReference>
<keyword evidence="1" id="KW-0574">Periplasm</keyword>
<dbReference type="NCBIfam" id="TIGR02795">
    <property type="entry name" value="tol_pal_ybgF"/>
    <property type="match status" value="1"/>
</dbReference>
<dbReference type="PROSITE" id="PS50005">
    <property type="entry name" value="TPR"/>
    <property type="match status" value="1"/>
</dbReference>
<comment type="similarity">
    <text evidence="1">Belongs to the CpoB family.</text>
</comment>
<dbReference type="InterPro" id="IPR019734">
    <property type="entry name" value="TPR_rpt"/>
</dbReference>
<comment type="caution">
    <text evidence="5">The sequence shown here is derived from an EMBL/GenBank/DDBJ whole genome shotgun (WGS) entry which is preliminary data.</text>
</comment>
<feature type="signal peptide" evidence="1">
    <location>
        <begin position="1"/>
        <end position="20"/>
    </location>
</feature>
<dbReference type="InterPro" id="IPR014162">
    <property type="entry name" value="CpoB_C"/>
</dbReference>
<evidence type="ECO:0000259" key="4">
    <source>
        <dbReference type="Pfam" id="PF16331"/>
    </source>
</evidence>
<evidence type="ECO:0000256" key="1">
    <source>
        <dbReference type="HAMAP-Rule" id="MF_02066"/>
    </source>
</evidence>
<keyword evidence="1" id="KW-0131">Cell cycle</keyword>
<comment type="subcellular location">
    <subcellularLocation>
        <location evidence="1">Periplasm</location>
    </subcellularLocation>
</comment>
<proteinExistence type="inferred from homology"/>
<dbReference type="EMBL" id="BAAAEO010000003">
    <property type="protein sequence ID" value="GAA0553558.1"/>
    <property type="molecule type" value="Genomic_DNA"/>
</dbReference>
<dbReference type="HAMAP" id="MF_02066">
    <property type="entry name" value="CpoB"/>
    <property type="match status" value="1"/>
</dbReference>
<dbReference type="InterPro" id="IPR018704">
    <property type="entry name" value="SecYEG/CpoB_TPR"/>
</dbReference>
<keyword evidence="1" id="KW-0732">Signal</keyword>
<dbReference type="Pfam" id="PF09976">
    <property type="entry name" value="TPR_21"/>
    <property type="match status" value="1"/>
</dbReference>
<keyword evidence="6" id="KW-1185">Reference proteome</keyword>
<accession>A0ABN1DXL3</accession>
<dbReference type="InterPro" id="IPR032519">
    <property type="entry name" value="YbgF_tri"/>
</dbReference>
<dbReference type="Gene3D" id="1.25.40.10">
    <property type="entry name" value="Tetratricopeptide repeat domain"/>
    <property type="match status" value="1"/>
</dbReference>
<sequence length="265" mass="29766" precursor="true">MTVKYTLLAALTLVHTGVSANPAPVTDINRNRASSTSMTAAQPSGSLEQRLTTLERIVEARTEAQLRMAQQLQTLLDEVSELRGVTETHTYQLDEILQRQRDLYQEIDRRVSAIQQPTANNNAAVMPVDTPVATPSYSSDVSENDAYDKAVNMVLKDRRYEAAIPEFENFIQNYPNSGYAPNAHYWLGQLLFNNNELAKAKTHFERVVNNFPQSNKVADALLKLGQVAERENQKDAALRYYRQLVDKHSTATSAKLAQDRIDALK</sequence>
<dbReference type="RefSeq" id="WP_134056413.1">
    <property type="nucleotide sequence ID" value="NZ_BAAAEO010000003.1"/>
</dbReference>
<dbReference type="Pfam" id="PF16331">
    <property type="entry name" value="TolA_bind_tri"/>
    <property type="match status" value="1"/>
</dbReference>
<protein>
    <recommendedName>
        <fullName evidence="1">Cell division coordinator CpoB</fullName>
    </recommendedName>
</protein>
<comment type="function">
    <text evidence="1">Mediates coordination of peptidoglycan synthesis and outer membrane constriction during cell division.</text>
</comment>
<reference evidence="5 6" key="1">
    <citation type="journal article" date="2019" name="Int. J. Syst. Evol. Microbiol.">
        <title>The Global Catalogue of Microorganisms (GCM) 10K type strain sequencing project: providing services to taxonomists for standard genome sequencing and annotation.</title>
        <authorList>
            <consortium name="The Broad Institute Genomics Platform"/>
            <consortium name="The Broad Institute Genome Sequencing Center for Infectious Disease"/>
            <person name="Wu L."/>
            <person name="Ma J."/>
        </authorList>
    </citation>
    <scope>NUCLEOTIDE SEQUENCE [LARGE SCALE GENOMIC DNA]</scope>
    <source>
        <strain evidence="5 6">JCM 14331</strain>
    </source>
</reference>
<evidence type="ECO:0000259" key="3">
    <source>
        <dbReference type="Pfam" id="PF09976"/>
    </source>
</evidence>
<dbReference type="Proteomes" id="UP001501169">
    <property type="component" value="Unassembled WGS sequence"/>
</dbReference>
<evidence type="ECO:0000313" key="6">
    <source>
        <dbReference type="Proteomes" id="UP001501169"/>
    </source>
</evidence>
<dbReference type="InterPro" id="IPR011990">
    <property type="entry name" value="TPR-like_helical_dom_sf"/>
</dbReference>
<evidence type="ECO:0000313" key="5">
    <source>
        <dbReference type="EMBL" id="GAA0553558.1"/>
    </source>
</evidence>
<gene>
    <name evidence="5" type="primary">ybgF</name>
    <name evidence="1" type="synonym">cpoB</name>
    <name evidence="5" type="ORF">GCM10009098_21620</name>
</gene>
<keyword evidence="1" id="KW-0132">Cell division</keyword>
<dbReference type="SUPFAM" id="SSF48452">
    <property type="entry name" value="TPR-like"/>
    <property type="match status" value="1"/>
</dbReference>
<dbReference type="InterPro" id="IPR034706">
    <property type="entry name" value="CpoB"/>
</dbReference>
<feature type="repeat" description="TPR" evidence="2">
    <location>
        <begin position="181"/>
        <end position="214"/>
    </location>
</feature>
<feature type="domain" description="YbgF trimerisation" evidence="4">
    <location>
        <begin position="46"/>
        <end position="120"/>
    </location>
</feature>
<name>A0ABN1DXL3_9GAMM</name>